<evidence type="ECO:0000313" key="14">
    <source>
        <dbReference type="EMBL" id="KAK0528447.1"/>
    </source>
</evidence>
<feature type="region of interest" description="Disordered" evidence="11">
    <location>
        <begin position="1161"/>
        <end position="1182"/>
    </location>
</feature>
<dbReference type="InterPro" id="IPR029058">
    <property type="entry name" value="AB_hydrolase_fold"/>
</dbReference>
<evidence type="ECO:0000256" key="5">
    <source>
        <dbReference type="ARBA" id="ARBA00022801"/>
    </source>
</evidence>
<evidence type="ECO:0000256" key="1">
    <source>
        <dbReference type="ARBA" id="ARBA00004477"/>
    </source>
</evidence>
<feature type="region of interest" description="Disordered" evidence="11">
    <location>
        <begin position="399"/>
        <end position="423"/>
    </location>
</feature>
<dbReference type="SUPFAM" id="SSF53474">
    <property type="entry name" value="alpha/beta-Hydrolases"/>
    <property type="match status" value="1"/>
</dbReference>
<comment type="caution">
    <text evidence="14">The sequence shown here is derived from an EMBL/GenBank/DDBJ whole genome shotgun (WGS) entry which is preliminary data.</text>
</comment>
<evidence type="ECO:0000256" key="4">
    <source>
        <dbReference type="ARBA" id="ARBA00022692"/>
    </source>
</evidence>
<dbReference type="GO" id="GO:0070072">
    <property type="term" value="P:vacuolar proton-transporting V-type ATPase complex assembly"/>
    <property type="evidence" value="ECO:0007669"/>
    <property type="project" value="InterPro"/>
</dbReference>
<dbReference type="InterPro" id="IPR039529">
    <property type="entry name" value="PGAP1/BST1"/>
</dbReference>
<feature type="compositionally biased region" description="Basic and acidic residues" evidence="11">
    <location>
        <begin position="1385"/>
        <end position="1400"/>
    </location>
</feature>
<comment type="subcellular location">
    <subcellularLocation>
        <location evidence="1">Endoplasmic reticulum membrane</location>
        <topology evidence="1">Multi-pass membrane protein</topology>
    </subcellularLocation>
</comment>
<keyword evidence="8 10" id="KW-1133">Transmembrane helix</keyword>
<feature type="compositionally biased region" description="Polar residues" evidence="11">
    <location>
        <begin position="401"/>
        <end position="421"/>
    </location>
</feature>
<feature type="transmembrane region" description="Helical" evidence="10">
    <location>
        <begin position="819"/>
        <end position="841"/>
    </location>
</feature>
<feature type="compositionally biased region" description="Low complexity" evidence="11">
    <location>
        <begin position="1166"/>
        <end position="1179"/>
    </location>
</feature>
<evidence type="ECO:0000256" key="6">
    <source>
        <dbReference type="ARBA" id="ARBA00022824"/>
    </source>
</evidence>
<dbReference type="GO" id="GO:0050185">
    <property type="term" value="F:phosphatidylinositol deacylase activity"/>
    <property type="evidence" value="ECO:0007669"/>
    <property type="project" value="TreeGrafter"/>
</dbReference>
<dbReference type="InterPro" id="IPR040357">
    <property type="entry name" value="Vma22/CCDC115"/>
</dbReference>
<keyword evidence="5 10" id="KW-0378">Hydrolase</keyword>
<dbReference type="Gene3D" id="3.40.50.1820">
    <property type="entry name" value="alpha/beta hydrolase"/>
    <property type="match status" value="1"/>
</dbReference>
<keyword evidence="9 10" id="KW-0472">Membrane</keyword>
<dbReference type="GO" id="GO:0005789">
    <property type="term" value="C:endoplasmic reticulum membrane"/>
    <property type="evidence" value="ECO:0007669"/>
    <property type="project" value="UniProtKB-SubCell"/>
</dbReference>
<evidence type="ECO:0000259" key="12">
    <source>
        <dbReference type="Pfam" id="PF07819"/>
    </source>
</evidence>
<protein>
    <recommendedName>
        <fullName evidence="10">GPI inositol-deacylase</fullName>
        <ecNumber evidence="10">3.1.-.-</ecNumber>
    </recommendedName>
</protein>
<proteinExistence type="inferred from homology"/>
<dbReference type="GO" id="GO:0006888">
    <property type="term" value="P:endoplasmic reticulum to Golgi vesicle-mediated transport"/>
    <property type="evidence" value="ECO:0007669"/>
    <property type="project" value="TreeGrafter"/>
</dbReference>
<feature type="region of interest" description="Disordered" evidence="11">
    <location>
        <begin position="1323"/>
        <end position="1427"/>
    </location>
</feature>
<evidence type="ECO:0000256" key="8">
    <source>
        <dbReference type="ARBA" id="ARBA00022989"/>
    </source>
</evidence>
<dbReference type="Proteomes" id="UP001176521">
    <property type="component" value="Unassembled WGS sequence"/>
</dbReference>
<name>A0AAN6GBZ4_9BASI</name>
<dbReference type="EC" id="3.1.-.-" evidence="10"/>
<organism evidence="14 15">
    <name type="scientific">Tilletia horrida</name>
    <dbReference type="NCBI Taxonomy" id="155126"/>
    <lineage>
        <taxon>Eukaryota</taxon>
        <taxon>Fungi</taxon>
        <taxon>Dikarya</taxon>
        <taxon>Basidiomycota</taxon>
        <taxon>Ustilaginomycotina</taxon>
        <taxon>Exobasidiomycetes</taxon>
        <taxon>Tilletiales</taxon>
        <taxon>Tilletiaceae</taxon>
        <taxon>Tilletia</taxon>
    </lineage>
</organism>
<evidence type="ECO:0000313" key="15">
    <source>
        <dbReference type="Proteomes" id="UP001176521"/>
    </source>
</evidence>
<keyword evidence="4 10" id="KW-0812">Transmembrane</keyword>
<dbReference type="Pfam" id="PF21730">
    <property type="entry name" value="Vma22_CCDC115"/>
    <property type="match status" value="1"/>
</dbReference>
<feature type="transmembrane region" description="Helical" evidence="10">
    <location>
        <begin position="889"/>
        <end position="909"/>
    </location>
</feature>
<comment type="similarity">
    <text evidence="2 10">Belongs to the GPI inositol-deacylase family.</text>
</comment>
<feature type="transmembrane region" description="Helical" evidence="10">
    <location>
        <begin position="1006"/>
        <end position="1027"/>
    </location>
</feature>
<dbReference type="InterPro" id="IPR012908">
    <property type="entry name" value="PGAP1-ab_dom-like"/>
</dbReference>
<evidence type="ECO:0000256" key="10">
    <source>
        <dbReference type="RuleBase" id="RU365011"/>
    </source>
</evidence>
<dbReference type="GO" id="GO:0006505">
    <property type="term" value="P:GPI anchor metabolic process"/>
    <property type="evidence" value="ECO:0007669"/>
    <property type="project" value="TreeGrafter"/>
</dbReference>
<evidence type="ECO:0000256" key="7">
    <source>
        <dbReference type="ARBA" id="ARBA00022927"/>
    </source>
</evidence>
<dbReference type="Pfam" id="PF25140">
    <property type="entry name" value="PGAP1_TMD"/>
    <property type="match status" value="1"/>
</dbReference>
<keyword evidence="3 10" id="KW-0813">Transport</keyword>
<evidence type="ECO:0000259" key="13">
    <source>
        <dbReference type="Pfam" id="PF25140"/>
    </source>
</evidence>
<feature type="transmembrane region" description="Helical" evidence="10">
    <location>
        <begin position="1097"/>
        <end position="1115"/>
    </location>
</feature>
<sequence length="1470" mass="158191">MLLSLLLGSKRTRRRRGDAQPALSRQQLVLLGAVCCLALLAVLGLGRSFASLAAGLGLSQQCRMSRMWPAYAAHQPPSPSGLGRKYSLFLYRERGPHGHPSDDRPTGTPALFIPGNAGHYGQIRSVASSCATQYYQGNGMSAVKPEWSRARGPIDWWTVHFNEDFSAFHAQTMLDQATYVNEVIAYLLTLYAPVPGHSNVTSVPILAHSMGGIVARLLLEQPNYVNGSVDTIITLSTPHVFPPAPFDRSIESVYKRVNRPARSFSSLVASAGSDPVALEAARRSFPRFADVLLISVGSGALDTQITSESSALALGSPDFPPLWPAQQAISTFSSALPGLWSSVGHVSMVWCDQLRERIARASMMDALLFETSASRRGLDAVRKRKALWERFLGDNAEWGGTESQQSISPALPSSDNVQSSVGEDVDHQNTLTFDLAGTHINSTLDLEVITDLTVGNDPTLGLGVIGKPEMVIQTCKTSVSCTTVPASDYTLLPSSSFSPTMSQATEYSPSILFPHAETRYELPGQGLRRWSVNVAKLKGNGYTSVKVSKADHSRASGFFRAGWTRAAPVIVLPTSSSTATGLLSSMTLDISGTLEADVKMPGLSGALVHFLAPSMDSSLLAYRLELDLARCDSSSTTANKLAFSPMLQARHRGTGDAVWFPSLLESQQGVITLTTHADRLRMSLYASSPYVPPASGAQHGTFFTLFFDPASLGHAAPGQPAACAIGGLHSITVRVDWMMSLGLLAMRYRFAALVFPFAMLCMLAGLMWEEWNQDVLEAAQARPEDEDDGLSSAATGRTLTPDAPFPALLPSLWTHGPRVLLILSCASMLLALLQGLMVKLVGTRDAFDQGMLDWLLGYPGPASFSFIALGPVLLLAAFAVFAIQTAVLVGLIQVLATITAFTTTLFSAVTPSKRDTPQQLGAIKANGGKAAYSSTTLIALGSVVLAVFFVLPYQLAFLIATLAQLLNTVRAYSDASRERKFRQLRIASEHHRTSDPGTESFYNQQMLIFVLMMGVLPIRAPVLLVWARNVLLGVRAPATTPGIGDHNVLEVISFILAVQVGAPGRLFQRAPSRLLARLTQLLFSLAAIKSLTWGLRYAYLLYDGLNILFAWLLFVQWRARSKEAVGLPDSGHTYAPVRQSVDGPAQEARYGDEAVFSANTVSASPATAQSRPSRQSAASIPFTPTPGSAPILRMDLPVELKDAALVLPASLAASADLSKTGTQAALSPPAATQNPQAAPVPASSDLDALLKSYLDLAALYHDLRTRSSRHFAQGHIDLVRARMQVGGWNLAKLGKDGWDARLSAQIQVRAECDEEGRLCGFRRFSPSLQGEGGEGEGGREDVQPYIIDEDEDGPASTLRQRRKTKTCADEPSDEKKVGPADADEDEKKGKEASADEDEKKPKRGPLPPDPLYQFAALPPPSLRSAKTHFEQALGLSLGSSSDGDEPKNHNVLAVVLEMARLSEAIRERSS</sequence>
<evidence type="ECO:0000256" key="3">
    <source>
        <dbReference type="ARBA" id="ARBA00022448"/>
    </source>
</evidence>
<dbReference type="InterPro" id="IPR056824">
    <property type="entry name" value="PGAP1_TMD"/>
</dbReference>
<comment type="function">
    <text evidence="10">Involved in inositol deacylation of GPI-anchored proteins which plays important roles in the quality control and ER-associated degradation of GPI-anchored proteins.</text>
</comment>
<evidence type="ECO:0000256" key="9">
    <source>
        <dbReference type="ARBA" id="ARBA00023136"/>
    </source>
</evidence>
<dbReference type="PANTHER" id="PTHR15495:SF7">
    <property type="entry name" value="GPI INOSITOL-DEACYLASE"/>
    <property type="match status" value="1"/>
</dbReference>
<feature type="transmembrane region" description="Helical" evidence="10">
    <location>
        <begin position="748"/>
        <end position="768"/>
    </location>
</feature>
<feature type="transmembrane region" description="Helical" evidence="10">
    <location>
        <begin position="930"/>
        <end position="949"/>
    </location>
</feature>
<keyword evidence="7 10" id="KW-0653">Protein transport</keyword>
<reference evidence="14" key="1">
    <citation type="journal article" date="2023" name="PhytoFront">
        <title>Draft Genome Resources of Seven Strains of Tilletia horrida, Causal Agent of Kernel Smut of Rice.</title>
        <authorList>
            <person name="Khanal S."/>
            <person name="Antony Babu S."/>
            <person name="Zhou X.G."/>
        </authorList>
    </citation>
    <scope>NUCLEOTIDE SEQUENCE</scope>
    <source>
        <strain evidence="14">TX3</strain>
    </source>
</reference>
<dbReference type="GO" id="GO:0015031">
    <property type="term" value="P:protein transport"/>
    <property type="evidence" value="ECO:0007669"/>
    <property type="project" value="UniProtKB-KW"/>
</dbReference>
<feature type="transmembrane region" description="Helical" evidence="10">
    <location>
        <begin position="862"/>
        <end position="883"/>
    </location>
</feature>
<dbReference type="PANTHER" id="PTHR15495">
    <property type="entry name" value="NEGATIVE REGULATOR OF VESICLE FORMATION-RELATED"/>
    <property type="match status" value="1"/>
</dbReference>
<keyword evidence="6 10" id="KW-0256">Endoplasmic reticulum</keyword>
<accession>A0AAN6GBZ4</accession>
<feature type="domain" description="GPI inositol-deacylase transmembrane" evidence="13">
    <location>
        <begin position="862"/>
        <end position="1117"/>
    </location>
</feature>
<keyword evidence="15" id="KW-1185">Reference proteome</keyword>
<gene>
    <name evidence="14" type="primary">BST1</name>
    <name evidence="14" type="ORF">OC842_004540</name>
</gene>
<dbReference type="Pfam" id="PF07819">
    <property type="entry name" value="PGAP1"/>
    <property type="match status" value="1"/>
</dbReference>
<dbReference type="EMBL" id="JAPDMQ010000273">
    <property type="protein sequence ID" value="KAK0528447.1"/>
    <property type="molecule type" value="Genomic_DNA"/>
</dbReference>
<evidence type="ECO:0000256" key="2">
    <source>
        <dbReference type="ARBA" id="ARBA00006931"/>
    </source>
</evidence>
<evidence type="ECO:0000256" key="11">
    <source>
        <dbReference type="SAM" id="MobiDB-lite"/>
    </source>
</evidence>
<feature type="domain" description="GPI inositol-deacylase PGAP1-like alpha/beta" evidence="12">
    <location>
        <begin position="105"/>
        <end position="361"/>
    </location>
</feature>